<dbReference type="InterPro" id="IPR041664">
    <property type="entry name" value="AAA_16"/>
</dbReference>
<dbReference type="Pfam" id="PF13191">
    <property type="entry name" value="AAA_16"/>
    <property type="match status" value="1"/>
</dbReference>
<name>A0ABQ5QTS9_9ACTN</name>
<sequence length="716" mass="75729">MSGNIIDGDAGGPVVQAGTVHGGVHLHGTLASAPVPHQLPAQPPHFVGREPELAAIEELVGRSRAGPALVVVSGVGGIGKSALALRWAHEARDRYPDGDLYVDLGAFDAAGPANPGAVLGQALRSLGVPAERLPTGTADLSALFRTVTTGKRLLIVLDNAVSAAQVRPLLPASASCAVLVTARWRLGGLLSDGAAFLAVEPLPATAATELLARAIGADRAASDSAATAALVRLCAGLPIALTVASARLATRPGWPVKRIADELAQEHRRLRGLQGVFDMSYAALPGPVARCYRAIGVHPGTEFGLPVVAATLGVDELEAGDLLDILVEASLVAEVAGERYRLHDLVRLHARQRAEADPEAAAIERRALEWYLAGVMAADRLLTPHRRRDPADPFTQLDTGAVRHAGHREALDWLEAERVNVIAGIQRAARDEPLLAWRIADAMWALFHFRRHHHDRMLVDRIAVDCARRLGAPDREAALLRRWAHAHVDAGRVDEARELFERSAEICREIGDRYGVVAALEGLGLVAFASRRYADAVAHFDRQVGLCRDIGEHRRSGMALKYLGTVHNELGDHRAALERLREAAGVFAGLPAPDPFNAARIRTETGRALAGLGESAAAREELTAALGEMRRLGSPRGVAGALWRLGELALSSSVAPVGSGGAARAQLGPGGPVAEARAQLVEALRLFEDLGDAEAEPVRRLLASVPPTEADPDGVA</sequence>
<dbReference type="InterPro" id="IPR027417">
    <property type="entry name" value="P-loop_NTPase"/>
</dbReference>
<accession>A0ABQ5QTS9</accession>
<dbReference type="PRINTS" id="PR00364">
    <property type="entry name" value="DISEASERSIST"/>
</dbReference>
<dbReference type="Gene3D" id="1.25.40.10">
    <property type="entry name" value="Tetratricopeptide repeat domain"/>
    <property type="match status" value="1"/>
</dbReference>
<gene>
    <name evidence="2" type="ORF">Pa4123_28840</name>
</gene>
<dbReference type="PANTHER" id="PTHR47691:SF3">
    <property type="entry name" value="HTH-TYPE TRANSCRIPTIONAL REGULATOR RV0890C-RELATED"/>
    <property type="match status" value="1"/>
</dbReference>
<dbReference type="EMBL" id="BSDI01000011">
    <property type="protein sequence ID" value="GLH97609.1"/>
    <property type="molecule type" value="Genomic_DNA"/>
</dbReference>
<dbReference type="Gene3D" id="3.40.50.300">
    <property type="entry name" value="P-loop containing nucleotide triphosphate hydrolases"/>
    <property type="match status" value="1"/>
</dbReference>
<dbReference type="InterPro" id="IPR019734">
    <property type="entry name" value="TPR_rpt"/>
</dbReference>
<proteinExistence type="predicted"/>
<protein>
    <recommendedName>
        <fullName evidence="1">Orc1-like AAA ATPase domain-containing protein</fullName>
    </recommendedName>
</protein>
<organism evidence="2 3">
    <name type="scientific">Phytohabitans aurantiacus</name>
    <dbReference type="NCBI Taxonomy" id="3016789"/>
    <lineage>
        <taxon>Bacteria</taxon>
        <taxon>Bacillati</taxon>
        <taxon>Actinomycetota</taxon>
        <taxon>Actinomycetes</taxon>
        <taxon>Micromonosporales</taxon>
        <taxon>Micromonosporaceae</taxon>
    </lineage>
</organism>
<dbReference type="SUPFAM" id="SSF52540">
    <property type="entry name" value="P-loop containing nucleoside triphosphate hydrolases"/>
    <property type="match status" value="1"/>
</dbReference>
<dbReference type="SUPFAM" id="SSF48452">
    <property type="entry name" value="TPR-like"/>
    <property type="match status" value="1"/>
</dbReference>
<feature type="domain" description="Orc1-like AAA ATPase" evidence="1">
    <location>
        <begin position="46"/>
        <end position="124"/>
    </location>
</feature>
<dbReference type="Proteomes" id="UP001144280">
    <property type="component" value="Unassembled WGS sequence"/>
</dbReference>
<dbReference type="PANTHER" id="PTHR47691">
    <property type="entry name" value="REGULATOR-RELATED"/>
    <property type="match status" value="1"/>
</dbReference>
<comment type="caution">
    <text evidence="2">The sequence shown here is derived from an EMBL/GenBank/DDBJ whole genome shotgun (WGS) entry which is preliminary data.</text>
</comment>
<dbReference type="InterPro" id="IPR011990">
    <property type="entry name" value="TPR-like_helical_dom_sf"/>
</dbReference>
<dbReference type="Pfam" id="PF13424">
    <property type="entry name" value="TPR_12"/>
    <property type="match status" value="1"/>
</dbReference>
<keyword evidence="3" id="KW-1185">Reference proteome</keyword>
<evidence type="ECO:0000313" key="2">
    <source>
        <dbReference type="EMBL" id="GLH97609.1"/>
    </source>
</evidence>
<dbReference type="SMART" id="SM00028">
    <property type="entry name" value="TPR"/>
    <property type="match status" value="3"/>
</dbReference>
<reference evidence="2" key="1">
    <citation type="submission" date="2022-12" db="EMBL/GenBank/DDBJ databases">
        <title>New Phytohabitans aurantiacus sp. RD004123 nov., an actinomycete isolated from soil.</title>
        <authorList>
            <person name="Triningsih D.W."/>
            <person name="Harunari E."/>
            <person name="Igarashi Y."/>
        </authorList>
    </citation>
    <scope>NUCLEOTIDE SEQUENCE</scope>
    <source>
        <strain evidence="2">RD004123</strain>
    </source>
</reference>
<evidence type="ECO:0000259" key="1">
    <source>
        <dbReference type="Pfam" id="PF13191"/>
    </source>
</evidence>
<evidence type="ECO:0000313" key="3">
    <source>
        <dbReference type="Proteomes" id="UP001144280"/>
    </source>
</evidence>
<dbReference type="RefSeq" id="WP_281895650.1">
    <property type="nucleotide sequence ID" value="NZ_BSDI01000011.1"/>
</dbReference>